<reference evidence="2 3" key="1">
    <citation type="submission" date="2024-04" db="EMBL/GenBank/DDBJ databases">
        <title>Draft genome sequence of Halopseudomonas sabulinigri NBRC 116187.</title>
        <authorList>
            <person name="Miyakawa T."/>
            <person name="Kusuya Y."/>
            <person name="Miura T."/>
        </authorList>
    </citation>
    <scope>NUCLEOTIDE SEQUENCE [LARGE SCALE GENOMIC DNA]</scope>
    <source>
        <strain evidence="2 3">4NH20-0042</strain>
    </source>
</reference>
<sequence>MKTLLILLLCCTLAACASSDVDQYAAEQPALSLSDYLNGDLQAWGMFQDRSGKVVKRFHVQMTGQWQGDTGTLDERFTYSDGSTERRVWTLTRQSDGSWQGTADDVEGVATGKVAGNAFHWAYRLRLPVDGRTWVVDLDDRMYLIDDKVMLNRAIMSKWGVTLGSITLNFYKP</sequence>
<proteinExistence type="predicted"/>
<evidence type="ECO:0000313" key="2">
    <source>
        <dbReference type="EMBL" id="GAA6131408.1"/>
    </source>
</evidence>
<organism evidence="2 3">
    <name type="scientific">Halopseudomonas sabulinigri</name>
    <dbReference type="NCBI Taxonomy" id="472181"/>
    <lineage>
        <taxon>Bacteria</taxon>
        <taxon>Pseudomonadati</taxon>
        <taxon>Pseudomonadota</taxon>
        <taxon>Gammaproteobacteria</taxon>
        <taxon>Pseudomonadales</taxon>
        <taxon>Pseudomonadaceae</taxon>
        <taxon>Halopseudomonas</taxon>
    </lineage>
</organism>
<dbReference type="EMBL" id="BAABWD010000001">
    <property type="protein sequence ID" value="GAA6131408.1"/>
    <property type="molecule type" value="Genomic_DNA"/>
</dbReference>
<accession>A0ABP9ZPM1</accession>
<evidence type="ECO:0000256" key="1">
    <source>
        <dbReference type="SAM" id="SignalP"/>
    </source>
</evidence>
<comment type="caution">
    <text evidence="2">The sequence shown here is derived from an EMBL/GenBank/DDBJ whole genome shotgun (WGS) entry which is preliminary data.</text>
</comment>
<evidence type="ECO:0000313" key="3">
    <source>
        <dbReference type="Proteomes" id="UP001486808"/>
    </source>
</evidence>
<keyword evidence="1" id="KW-0732">Signal</keyword>
<name>A0ABP9ZPM1_9GAMM</name>
<protein>
    <submittedName>
        <fullName evidence="2">DUF3833 domain-containing protein</fullName>
    </submittedName>
</protein>
<feature type="signal peptide" evidence="1">
    <location>
        <begin position="1"/>
        <end position="17"/>
    </location>
</feature>
<dbReference type="InterPro" id="IPR024409">
    <property type="entry name" value="DUF3833"/>
</dbReference>
<gene>
    <name evidence="2" type="ORF">NBRC116187_17680</name>
</gene>
<dbReference type="Proteomes" id="UP001486808">
    <property type="component" value="Unassembled WGS sequence"/>
</dbReference>
<dbReference type="RefSeq" id="WP_353387921.1">
    <property type="nucleotide sequence ID" value="NZ_BAABWD010000001.1"/>
</dbReference>
<feature type="chain" id="PRO_5047044514" evidence="1">
    <location>
        <begin position="18"/>
        <end position="173"/>
    </location>
</feature>
<dbReference type="PROSITE" id="PS51257">
    <property type="entry name" value="PROKAR_LIPOPROTEIN"/>
    <property type="match status" value="1"/>
</dbReference>
<dbReference type="Pfam" id="PF12915">
    <property type="entry name" value="DUF3833"/>
    <property type="match status" value="1"/>
</dbReference>
<keyword evidence="3" id="KW-1185">Reference proteome</keyword>